<evidence type="ECO:0000313" key="4">
    <source>
        <dbReference type="Proteomes" id="UP000292082"/>
    </source>
</evidence>
<dbReference type="AlphaFoldDB" id="A0A4Q9P9G4"/>
<proteinExistence type="predicted"/>
<protein>
    <recommendedName>
        <fullName evidence="2">Retroviral polymerase SH3-like domain-containing protein</fullName>
    </recommendedName>
</protein>
<feature type="domain" description="Retroviral polymerase SH3-like" evidence="2">
    <location>
        <begin position="38"/>
        <end position="86"/>
    </location>
</feature>
<evidence type="ECO:0000313" key="3">
    <source>
        <dbReference type="EMBL" id="TBU51038.1"/>
    </source>
</evidence>
<feature type="compositionally biased region" description="Low complexity" evidence="1">
    <location>
        <begin position="87"/>
        <end position="103"/>
    </location>
</feature>
<feature type="non-terminal residue" evidence="3">
    <location>
        <position position="179"/>
    </location>
</feature>
<feature type="non-terminal residue" evidence="3">
    <location>
        <position position="1"/>
    </location>
</feature>
<evidence type="ECO:0000256" key="1">
    <source>
        <dbReference type="SAM" id="MobiDB-lite"/>
    </source>
</evidence>
<evidence type="ECO:0000259" key="2">
    <source>
        <dbReference type="Pfam" id="PF25597"/>
    </source>
</evidence>
<reference evidence="3 4" key="1">
    <citation type="submission" date="2019-01" db="EMBL/GenBank/DDBJ databases">
        <title>Draft genome sequences of three monokaryotic isolates of the white-rot basidiomycete fungus Dichomitus squalens.</title>
        <authorList>
            <consortium name="DOE Joint Genome Institute"/>
            <person name="Lopez S.C."/>
            <person name="Andreopoulos B."/>
            <person name="Pangilinan J."/>
            <person name="Lipzen A."/>
            <person name="Riley R."/>
            <person name="Ahrendt S."/>
            <person name="Ng V."/>
            <person name="Barry K."/>
            <person name="Daum C."/>
            <person name="Grigoriev I.V."/>
            <person name="Hilden K.S."/>
            <person name="Makela M.R."/>
            <person name="de Vries R.P."/>
        </authorList>
    </citation>
    <scope>NUCLEOTIDE SEQUENCE [LARGE SCALE GENOMIC DNA]</scope>
    <source>
        <strain evidence="3 4">CBS 464.89</strain>
    </source>
</reference>
<organism evidence="3 4">
    <name type="scientific">Dichomitus squalens</name>
    <dbReference type="NCBI Taxonomy" id="114155"/>
    <lineage>
        <taxon>Eukaryota</taxon>
        <taxon>Fungi</taxon>
        <taxon>Dikarya</taxon>
        <taxon>Basidiomycota</taxon>
        <taxon>Agaricomycotina</taxon>
        <taxon>Agaricomycetes</taxon>
        <taxon>Polyporales</taxon>
        <taxon>Polyporaceae</taxon>
        <taxon>Dichomitus</taxon>
    </lineage>
</organism>
<keyword evidence="4" id="KW-1185">Reference proteome</keyword>
<name>A0A4Q9P9G4_9APHY</name>
<gene>
    <name evidence="3" type="ORF">BD310DRAFT_773311</name>
</gene>
<sequence length="179" mass="19814">YAVYVKNRTPTRALNGRTPYEVFWGRKPSATTLHPWGCEVRVHSPGGSKLADRARVGRWVGWDEQSDAHRVYWADRRSVTVERSVERAPASSEPSPTASSPTVDPDAPAEATVPPNPCSSSLRPALPSNPAPPTVESRPEARDVLGERFETATERPRRVRRESDYVRRLRSGEGSASGR</sequence>
<dbReference type="InterPro" id="IPR057670">
    <property type="entry name" value="SH3_retrovirus"/>
</dbReference>
<feature type="compositionally biased region" description="Basic and acidic residues" evidence="1">
    <location>
        <begin position="137"/>
        <end position="162"/>
    </location>
</feature>
<accession>A0A4Q9P9G4</accession>
<dbReference type="Proteomes" id="UP000292082">
    <property type="component" value="Unassembled WGS sequence"/>
</dbReference>
<dbReference type="EMBL" id="ML145430">
    <property type="protein sequence ID" value="TBU51038.1"/>
    <property type="molecule type" value="Genomic_DNA"/>
</dbReference>
<feature type="region of interest" description="Disordered" evidence="1">
    <location>
        <begin position="82"/>
        <end position="162"/>
    </location>
</feature>
<dbReference type="Pfam" id="PF25597">
    <property type="entry name" value="SH3_retrovirus"/>
    <property type="match status" value="1"/>
</dbReference>